<dbReference type="Proteomes" id="UP001165740">
    <property type="component" value="Chromosome 14"/>
</dbReference>
<evidence type="ECO:0000313" key="3">
    <source>
        <dbReference type="RefSeq" id="XP_055867142.1"/>
    </source>
</evidence>
<gene>
    <name evidence="3" type="primary">LOC129922927</name>
</gene>
<dbReference type="RefSeq" id="XP_055867142.1">
    <property type="nucleotide sequence ID" value="XM_056011167.1"/>
</dbReference>
<organism evidence="2 3">
    <name type="scientific">Biomphalaria glabrata</name>
    <name type="common">Bloodfluke planorb</name>
    <name type="synonym">Freshwater snail</name>
    <dbReference type="NCBI Taxonomy" id="6526"/>
    <lineage>
        <taxon>Eukaryota</taxon>
        <taxon>Metazoa</taxon>
        <taxon>Spiralia</taxon>
        <taxon>Lophotrochozoa</taxon>
        <taxon>Mollusca</taxon>
        <taxon>Gastropoda</taxon>
        <taxon>Heterobranchia</taxon>
        <taxon>Euthyneura</taxon>
        <taxon>Panpulmonata</taxon>
        <taxon>Hygrophila</taxon>
        <taxon>Lymnaeoidea</taxon>
        <taxon>Planorbidae</taxon>
        <taxon>Biomphalaria</taxon>
    </lineage>
</organism>
<feature type="chain" id="PRO_5040767616" evidence="1">
    <location>
        <begin position="30"/>
        <end position="230"/>
    </location>
</feature>
<keyword evidence="2" id="KW-1185">Reference proteome</keyword>
<feature type="signal peptide" evidence="1">
    <location>
        <begin position="1"/>
        <end position="29"/>
    </location>
</feature>
<sequence>MPIKRSKTNTMITILAFVFVLFQCKKIDTLQIFVEEMQIITLQCSPLISLTYSVDVYFVMNTSENKVYSCSSAGKIATMSCISNLNGSVAEFNASGSYFQWNSTDLKLKRSLKGVKCYFTNNNGTPFFSNDVAVVAKARGVQCFDSILSNSNKNISITCMTSKIYPAAICTFNNSRIFDCVSEHPTIVEDVFYCVVFQVTVSTSGMMILSDPNEVGSYQTVSIRNLAKIA</sequence>
<evidence type="ECO:0000313" key="2">
    <source>
        <dbReference type="Proteomes" id="UP001165740"/>
    </source>
</evidence>
<reference evidence="3" key="1">
    <citation type="submission" date="2025-08" db="UniProtKB">
        <authorList>
            <consortium name="RefSeq"/>
        </authorList>
    </citation>
    <scope>IDENTIFICATION</scope>
</reference>
<dbReference type="AlphaFoldDB" id="A0A9W2YWP2"/>
<accession>A0A9W2YWP2</accession>
<keyword evidence="1" id="KW-0732">Signal</keyword>
<evidence type="ECO:0000256" key="1">
    <source>
        <dbReference type="SAM" id="SignalP"/>
    </source>
</evidence>
<protein>
    <submittedName>
        <fullName evidence="3">Uncharacterized protein LOC129922927</fullName>
    </submittedName>
</protein>
<name>A0A9W2YWP2_BIOGL</name>
<proteinExistence type="predicted"/>
<dbReference type="GeneID" id="129922927"/>